<keyword evidence="1" id="KW-0472">Membrane</keyword>
<feature type="transmembrane region" description="Helical" evidence="1">
    <location>
        <begin position="85"/>
        <end position="105"/>
    </location>
</feature>
<gene>
    <name evidence="2" type="ORF">RSA13_03995</name>
</gene>
<dbReference type="Pfam" id="PF19723">
    <property type="entry name" value="DUF6216"/>
    <property type="match status" value="1"/>
</dbReference>
<keyword evidence="1" id="KW-0812">Transmembrane</keyword>
<keyword evidence="1" id="KW-1133">Transmembrane helix</keyword>
<evidence type="ECO:0000313" key="2">
    <source>
        <dbReference type="EMBL" id="KTS99954.1"/>
    </source>
</evidence>
<reference evidence="2 3" key="1">
    <citation type="journal article" date="2016" name="Front. Microbiol.">
        <title>Genomic Resource of Rice Seed Associated Bacteria.</title>
        <authorList>
            <person name="Midha S."/>
            <person name="Bansal K."/>
            <person name="Sharma S."/>
            <person name="Kumar N."/>
            <person name="Patil P.P."/>
            <person name="Chaudhry V."/>
            <person name="Patil P.B."/>
        </authorList>
    </citation>
    <scope>NUCLEOTIDE SEQUENCE [LARGE SCALE GENOMIC DNA]</scope>
    <source>
        <strain evidence="2 3">RSA13</strain>
    </source>
</reference>
<feature type="transmembrane region" description="Helical" evidence="1">
    <location>
        <begin position="199"/>
        <end position="222"/>
    </location>
</feature>
<name>A0AB34VIQ8_9GAMM</name>
<evidence type="ECO:0000256" key="1">
    <source>
        <dbReference type="SAM" id="Phobius"/>
    </source>
</evidence>
<proteinExistence type="predicted"/>
<dbReference type="RefSeq" id="WP_058708783.1">
    <property type="nucleotide sequence ID" value="NZ_LDSI01000004.1"/>
</dbReference>
<feature type="transmembrane region" description="Helical" evidence="1">
    <location>
        <begin position="19"/>
        <end position="37"/>
    </location>
</feature>
<organism evidence="2 3">
    <name type="scientific">Pantoea stewartii</name>
    <dbReference type="NCBI Taxonomy" id="66269"/>
    <lineage>
        <taxon>Bacteria</taxon>
        <taxon>Pseudomonadati</taxon>
        <taxon>Pseudomonadota</taxon>
        <taxon>Gammaproteobacteria</taxon>
        <taxon>Enterobacterales</taxon>
        <taxon>Erwiniaceae</taxon>
        <taxon>Pantoea</taxon>
    </lineage>
</organism>
<comment type="caution">
    <text evidence="2">The sequence shown here is derived from an EMBL/GenBank/DDBJ whole genome shotgun (WGS) entry which is preliminary data.</text>
</comment>
<sequence length="243" mass="27796">MVETHAVSGLLNNLSMKDIIVSLAGLTAILTALGKFISTTINKLNLPIKYHQETYRKAGIKTWLLKLFSISINLKKVPKLDRIDLFFIYLMMAVFISAAVTFTYLDWKIAIVPKNWTALTLKSTKEKFLITYDKASAHALKPSWSISSEQCKSTPHTTLAYNNKISNELANVICEILSATPPDKKLKQSILEFNKNRNFYIILLSLLILLMVWLSIGARLNIKYTKKLREHILKEQEMVERYT</sequence>
<accession>A0AB34VIQ8</accession>
<protein>
    <submittedName>
        <fullName evidence="2">Uncharacterized protein</fullName>
    </submittedName>
</protein>
<evidence type="ECO:0000313" key="3">
    <source>
        <dbReference type="Proteomes" id="UP000072520"/>
    </source>
</evidence>
<dbReference type="Proteomes" id="UP000072520">
    <property type="component" value="Unassembled WGS sequence"/>
</dbReference>
<dbReference type="EMBL" id="LDSI01000004">
    <property type="protein sequence ID" value="KTS99954.1"/>
    <property type="molecule type" value="Genomic_DNA"/>
</dbReference>
<dbReference type="InterPro" id="IPR046188">
    <property type="entry name" value="DUF6216"/>
</dbReference>
<dbReference type="AlphaFoldDB" id="A0AB34VIQ8"/>